<dbReference type="Proteomes" id="UP001254848">
    <property type="component" value="Unassembled WGS sequence"/>
</dbReference>
<gene>
    <name evidence="2" type="ORF">Q4T40_20315</name>
</gene>
<accession>A0ABU3P3H7</accession>
<evidence type="ECO:0000256" key="1">
    <source>
        <dbReference type="SAM" id="Phobius"/>
    </source>
</evidence>
<reference evidence="2 3" key="1">
    <citation type="submission" date="2023-07" db="EMBL/GenBank/DDBJ databases">
        <title>The novel representative of Negativicutes class, Anaeroselena agilis gen. nov. sp. nov.</title>
        <authorList>
            <person name="Prokofeva M.I."/>
            <person name="Elcheninov A.G."/>
            <person name="Klyukina A."/>
            <person name="Kublanov I.V."/>
            <person name="Frolov E.N."/>
            <person name="Podosokorskaya O.A."/>
        </authorList>
    </citation>
    <scope>NUCLEOTIDE SEQUENCE [LARGE SCALE GENOMIC DNA]</scope>
    <source>
        <strain evidence="2 3">4137-cl</strain>
    </source>
</reference>
<sequence length="117" mass="12442">MVTEFMALATVIILLGVTGAETAAAVFGSLAGFSVWLGVFAGYKLSRRMNGPDSPFAYVYALVITAVFRYAEIVLLLPSAGGFHPGADLARLVWPVVASLLVMALVNIGVKLRARRK</sequence>
<feature type="transmembrane region" description="Helical" evidence="1">
    <location>
        <begin position="58"/>
        <end position="80"/>
    </location>
</feature>
<dbReference type="EMBL" id="JAUOZS010000001">
    <property type="protein sequence ID" value="MDT8903578.1"/>
    <property type="molecule type" value="Genomic_DNA"/>
</dbReference>
<comment type="caution">
    <text evidence="2">The sequence shown here is derived from an EMBL/GenBank/DDBJ whole genome shotgun (WGS) entry which is preliminary data.</text>
</comment>
<evidence type="ECO:0000313" key="3">
    <source>
        <dbReference type="Proteomes" id="UP001254848"/>
    </source>
</evidence>
<keyword evidence="3" id="KW-1185">Reference proteome</keyword>
<protein>
    <recommendedName>
        <fullName evidence="4">ATP synthase protein I</fullName>
    </recommendedName>
</protein>
<feature type="transmembrane region" description="Helical" evidence="1">
    <location>
        <begin position="92"/>
        <end position="110"/>
    </location>
</feature>
<feature type="transmembrane region" description="Helical" evidence="1">
    <location>
        <begin position="29"/>
        <end position="46"/>
    </location>
</feature>
<proteinExistence type="predicted"/>
<keyword evidence="1" id="KW-0472">Membrane</keyword>
<evidence type="ECO:0008006" key="4">
    <source>
        <dbReference type="Google" id="ProtNLM"/>
    </source>
</evidence>
<organism evidence="2 3">
    <name type="scientific">Anaeroselena agilis</name>
    <dbReference type="NCBI Taxonomy" id="3063788"/>
    <lineage>
        <taxon>Bacteria</taxon>
        <taxon>Bacillati</taxon>
        <taxon>Bacillota</taxon>
        <taxon>Negativicutes</taxon>
        <taxon>Acetonemataceae</taxon>
        <taxon>Anaeroselena</taxon>
    </lineage>
</organism>
<keyword evidence="1" id="KW-1133">Transmembrane helix</keyword>
<keyword evidence="1" id="KW-0812">Transmembrane</keyword>
<name>A0ABU3P3H7_9FIRM</name>
<evidence type="ECO:0000313" key="2">
    <source>
        <dbReference type="EMBL" id="MDT8903578.1"/>
    </source>
</evidence>
<dbReference type="RefSeq" id="WP_413782032.1">
    <property type="nucleotide sequence ID" value="NZ_JAUOZS010000001.1"/>
</dbReference>